<dbReference type="Proteomes" id="UP000323917">
    <property type="component" value="Chromosome"/>
</dbReference>
<protein>
    <submittedName>
        <fullName evidence="3">FG-GAP repeat protein</fullName>
    </submittedName>
</protein>
<dbReference type="PROSITE" id="PS00018">
    <property type="entry name" value="EF_HAND_1"/>
    <property type="match status" value="1"/>
</dbReference>
<reference evidence="3 4" key="1">
    <citation type="submission" date="2019-08" db="EMBL/GenBank/DDBJ databases">
        <title>Deep-cultivation of Planctomycetes and their phenomic and genomic characterization uncovers novel biology.</title>
        <authorList>
            <person name="Wiegand S."/>
            <person name="Jogler M."/>
            <person name="Boedeker C."/>
            <person name="Pinto D."/>
            <person name="Vollmers J."/>
            <person name="Rivas-Marin E."/>
            <person name="Kohn T."/>
            <person name="Peeters S.H."/>
            <person name="Heuer A."/>
            <person name="Rast P."/>
            <person name="Oberbeckmann S."/>
            <person name="Bunk B."/>
            <person name="Jeske O."/>
            <person name="Meyerdierks A."/>
            <person name="Storesund J.E."/>
            <person name="Kallscheuer N."/>
            <person name="Luecker S."/>
            <person name="Lage O.M."/>
            <person name="Pohl T."/>
            <person name="Merkel B.J."/>
            <person name="Hornburger P."/>
            <person name="Mueller R.-W."/>
            <person name="Bruemmer F."/>
            <person name="Labrenz M."/>
            <person name="Spormann A.M."/>
            <person name="Op den Camp H."/>
            <person name="Overmann J."/>
            <person name="Amann R."/>
            <person name="Jetten M.S.M."/>
            <person name="Mascher T."/>
            <person name="Medema M.H."/>
            <person name="Devos D.P."/>
            <person name="Kaster A.-K."/>
            <person name="Ovreas L."/>
            <person name="Rohde M."/>
            <person name="Galperin M.Y."/>
            <person name="Jogler C."/>
        </authorList>
    </citation>
    <scope>NUCLEOTIDE SEQUENCE [LARGE SCALE GENOMIC DNA]</scope>
    <source>
        <strain evidence="3 4">Pr1d</strain>
    </source>
</reference>
<feature type="domain" description="ASPIC/UnbV" evidence="2">
    <location>
        <begin position="889"/>
        <end position="964"/>
    </location>
</feature>
<name>A0A5B9Q9Q2_9BACT</name>
<keyword evidence="4" id="KW-1185">Reference proteome</keyword>
<evidence type="ECO:0000313" key="4">
    <source>
        <dbReference type="Proteomes" id="UP000323917"/>
    </source>
</evidence>
<keyword evidence="1" id="KW-0732">Signal</keyword>
<gene>
    <name evidence="3" type="ORF">Pr1d_29100</name>
</gene>
<organism evidence="3 4">
    <name type="scientific">Bythopirellula goksoeyrii</name>
    <dbReference type="NCBI Taxonomy" id="1400387"/>
    <lineage>
        <taxon>Bacteria</taxon>
        <taxon>Pseudomonadati</taxon>
        <taxon>Planctomycetota</taxon>
        <taxon>Planctomycetia</taxon>
        <taxon>Pirellulales</taxon>
        <taxon>Lacipirellulaceae</taxon>
        <taxon>Bythopirellula</taxon>
    </lineage>
</organism>
<dbReference type="InterPro" id="IPR011519">
    <property type="entry name" value="UnbV_ASPIC"/>
</dbReference>
<evidence type="ECO:0000259" key="2">
    <source>
        <dbReference type="Pfam" id="PF07593"/>
    </source>
</evidence>
<accession>A0A5B9Q9Q2</accession>
<dbReference type="InterPro" id="IPR028994">
    <property type="entry name" value="Integrin_alpha_N"/>
</dbReference>
<sequence length="1135" mass="120992">MQSLANELLQVLRNHMQCAKSLGSRSTHFRQHSTKLLHIEHLEPRIALAVQAAFGESSVALGLGGLRGSDSEFHAGGLTFTDLNRDGYADLYLIGPSIRGNRLYINVDDGVGGRTFVRAAGDGGMSYTAGDSSGSVAADYDNDGDLDIFLTNFGNGPHDPDGADNILFKNMWMEDHPTGVGDPLSLRFIDVTASTDPTPTDPAGDIQHGLARAEFHNPNPLFDTHILNHTISAAWADVNRDGWVDIYVGSWDGTNGNPAESHDGKLGERDTLYLNNGDGTFTDVTMSPDGSVPASLISDGSFENSTHNSQTSNSAWTLNGPSGTALFWGDSSSTFAASSGQKGVWFRGFAGNQLNPIDANVSQVVVAPEDGDYTLQFDARVEQSFANVASDFRVTVTSDGTGGSATTGNLLTLAPDFKFNTYSLTLTGVTAGDNLTIVAEMLDADGSTQPAAVSDGSFENATPDSQVSNSAWTINAPNNTALFWEAPWVSSSGTKGVWFRGFAGNAANPIDASVSQVVVAAQDGDYTLEFDARVEQNLARVAGGFQVTVTSDGTGGSATTGNLLTVAPDFDFNTYTLTLSGVSAGDNLTIVAEMLDTTGGSGSARSGMVDAFRFTGGSGMVDGFQFVNPDAWQQVGGWEYEDGSYNNPSVPAEFSGHNALQFADFNNDGWQDLIVATMGGAATSPTRDMLYLNRGVNAAGDWLGFVMVSYDINFGGSEGSDMGVTVADIDNDGDFDYFSTLLPDAHPIWINNLVDTGSLSFSRTTINNTFSWGANFHDFDNNGRVDLLVGTEIGERSYLHLQQDNGLFSEEGATSGFTALHSTRGVAVADYDRDGWSDTAMWHWSGAVNPGILFYENNSASLNPNFHFLTLELEGDPTLPGQFKSTRDAIGARVYVTADFDGSGVVDADETRMEEVLSGHSQAATTSSLAVEFGLGLATSADVRIVWSSGRETLLENVAANQFLQIKEQAGNADFDNDGDVDGRDFLIWQRGFGTTNANLTDGDADGDQDVDDDDGNVWAAQYGSTSPMVASLSVSDEHETSNPIPEHDELVGAAMAVAFSNQSIATINDLAIEELFQTEGDSLNSSSNLIDKLPEVRNSDNSLTKKFASEEDRFVDLALQFENFDRLLAGIFFD</sequence>
<dbReference type="EMBL" id="CP042913">
    <property type="protein sequence ID" value="QEG35608.1"/>
    <property type="molecule type" value="Genomic_DNA"/>
</dbReference>
<dbReference type="Pfam" id="PF13517">
    <property type="entry name" value="FG-GAP_3"/>
    <property type="match status" value="3"/>
</dbReference>
<evidence type="ECO:0000256" key="1">
    <source>
        <dbReference type="ARBA" id="ARBA00022729"/>
    </source>
</evidence>
<dbReference type="InterPro" id="IPR013517">
    <property type="entry name" value="FG-GAP"/>
</dbReference>
<dbReference type="SUPFAM" id="SSF69318">
    <property type="entry name" value="Integrin alpha N-terminal domain"/>
    <property type="match status" value="1"/>
</dbReference>
<dbReference type="PANTHER" id="PTHR16026">
    <property type="entry name" value="CARTILAGE ACIDIC PROTEIN 1"/>
    <property type="match status" value="1"/>
</dbReference>
<dbReference type="InterPro" id="IPR027039">
    <property type="entry name" value="Crtac1"/>
</dbReference>
<proteinExistence type="predicted"/>
<dbReference type="KEGG" id="bgok:Pr1d_29100"/>
<evidence type="ECO:0000313" key="3">
    <source>
        <dbReference type="EMBL" id="QEG35608.1"/>
    </source>
</evidence>
<dbReference type="OrthoDB" id="5287961at2"/>
<dbReference type="Pfam" id="PF07593">
    <property type="entry name" value="UnbV_ASPIC"/>
    <property type="match status" value="1"/>
</dbReference>
<dbReference type="AlphaFoldDB" id="A0A5B9Q9Q2"/>
<dbReference type="RefSeq" id="WP_148074107.1">
    <property type="nucleotide sequence ID" value="NZ_CP042913.1"/>
</dbReference>
<dbReference type="Gene3D" id="2.130.10.130">
    <property type="entry name" value="Integrin alpha, N-terminal"/>
    <property type="match status" value="2"/>
</dbReference>
<dbReference type="PANTHER" id="PTHR16026:SF0">
    <property type="entry name" value="CARTILAGE ACIDIC PROTEIN 1"/>
    <property type="match status" value="1"/>
</dbReference>
<dbReference type="InterPro" id="IPR018247">
    <property type="entry name" value="EF_Hand_1_Ca_BS"/>
</dbReference>